<gene>
    <name evidence="3" type="ORF">NTEN_LOCUS13276</name>
    <name evidence="2" type="ORF">NTEN_LOCUS7560</name>
</gene>
<dbReference type="AlphaFoldDB" id="A0A6H5GF44"/>
<name>A0A6H5GF44_9HEMI</name>
<protein>
    <submittedName>
        <fullName evidence="2">Uncharacterized protein</fullName>
    </submittedName>
</protein>
<organism evidence="2 4">
    <name type="scientific">Nesidiocoris tenuis</name>
    <dbReference type="NCBI Taxonomy" id="355587"/>
    <lineage>
        <taxon>Eukaryota</taxon>
        <taxon>Metazoa</taxon>
        <taxon>Ecdysozoa</taxon>
        <taxon>Arthropoda</taxon>
        <taxon>Hexapoda</taxon>
        <taxon>Insecta</taxon>
        <taxon>Pterygota</taxon>
        <taxon>Neoptera</taxon>
        <taxon>Paraneoptera</taxon>
        <taxon>Hemiptera</taxon>
        <taxon>Heteroptera</taxon>
        <taxon>Panheteroptera</taxon>
        <taxon>Cimicomorpha</taxon>
        <taxon>Miridae</taxon>
        <taxon>Dicyphina</taxon>
        <taxon>Nesidiocoris</taxon>
    </lineage>
</organism>
<feature type="non-terminal residue" evidence="2">
    <location>
        <position position="129"/>
    </location>
</feature>
<evidence type="ECO:0000256" key="1">
    <source>
        <dbReference type="SAM" id="MobiDB-lite"/>
    </source>
</evidence>
<proteinExistence type="predicted"/>
<reference evidence="2 4" key="1">
    <citation type="submission" date="2020-02" db="EMBL/GenBank/DDBJ databases">
        <authorList>
            <person name="Ferguson B K."/>
        </authorList>
    </citation>
    <scope>NUCLEOTIDE SEQUENCE [LARGE SCALE GENOMIC DNA]</scope>
</reference>
<dbReference type="EMBL" id="CADCXU010011480">
    <property type="protein sequence ID" value="CAB0001773.1"/>
    <property type="molecule type" value="Genomic_DNA"/>
</dbReference>
<evidence type="ECO:0000313" key="2">
    <source>
        <dbReference type="EMBL" id="CAB0001773.1"/>
    </source>
</evidence>
<sequence length="129" mass="14342">MRKMEVTNLLQKKLKCTDISSTNGFLLSSIPKNTNSSRKTRKPFITDSNDFTPILSFICFQTHNTSLAWQFLRRSKARWIATVRPEIIRGFGAPNGCPAQSADRAANRTARSAMSVADINQNDPRPAAG</sequence>
<evidence type="ECO:0000313" key="3">
    <source>
        <dbReference type="EMBL" id="CAB0008030.1"/>
    </source>
</evidence>
<dbReference type="Proteomes" id="UP000479000">
    <property type="component" value="Unassembled WGS sequence"/>
</dbReference>
<keyword evidence="4" id="KW-1185">Reference proteome</keyword>
<accession>A0A6H5GF44</accession>
<feature type="region of interest" description="Disordered" evidence="1">
    <location>
        <begin position="98"/>
        <end position="129"/>
    </location>
</feature>
<dbReference type="EMBL" id="CADCXU010019966">
    <property type="protein sequence ID" value="CAB0008030.1"/>
    <property type="molecule type" value="Genomic_DNA"/>
</dbReference>
<evidence type="ECO:0000313" key="4">
    <source>
        <dbReference type="Proteomes" id="UP000479000"/>
    </source>
</evidence>